<dbReference type="Proteomes" id="UP000001056">
    <property type="component" value="Unassembled WGS sequence"/>
</dbReference>
<keyword evidence="4" id="KW-1185">Reference proteome</keyword>
<dbReference type="Gene3D" id="2.160.20.10">
    <property type="entry name" value="Single-stranded right-handed beta-helix, Pectin lyase-like"/>
    <property type="match status" value="2"/>
</dbReference>
<dbReference type="InterPro" id="IPR039279">
    <property type="entry name" value="QRT3-like"/>
</dbReference>
<evidence type="ECO:0000259" key="2">
    <source>
        <dbReference type="Pfam" id="PF12708"/>
    </source>
</evidence>
<protein>
    <recommendedName>
        <fullName evidence="2">Rhamnogalacturonase A/B/Epimerase-like pectate lyase domain-containing protein</fullName>
    </recommendedName>
</protein>
<dbReference type="InParanoid" id="Q2GZS8"/>
<sequence length="556" mass="60227">MAALLALFLTLLVAHGNLVLAANTSPLRGRNTTKPAAYDPRLAPVHLWAYSGSLDTYLSNLKRGVVLRGGFDGFNKTKVTSFKSAARKRQSSDFWLSSLRPLGKQPHAGDGNYQFFRNVVEDFGADNSGETDATEALNAASASWNKDSVGDARTRCGEKCGNTFSQGAIVYFPGGTYKICTPVIQYYYTQFVGDPNDMPIIKGCNDFQGIALFDVDPYIPGASGQPAVSIYNQPDSSSTQISIFAARGTLIESKGPSWFHGGGSEHAILYNYLISGAKSVFMGHIQTESPYYQPKPRPPAPFQAAASFPNDPDFSHCEIAAEVWDDWCNYAWGLQIIDSEDIMIHSAGLYSFFNEYYQDCILTNNCRDRILEVKGSKGVVIYNRFTVATINIASGIDNTNVPQSDNQRGSTTEVSVWVPLEGDDHVNMVWVDTEVWDAPTVSCPSQSYMLVIPTSSLGSSTTIQPSSYTTSLEYGEFDTITIGGVQTTVFVTTTTTLTISVPSIVTDGIPFSNVNVSTGAIPITIFPSVNLPPAVVTLPNGEGGQTSRTVALPPWP</sequence>
<dbReference type="GO" id="GO:0004650">
    <property type="term" value="F:polygalacturonase activity"/>
    <property type="evidence" value="ECO:0007669"/>
    <property type="project" value="InterPro"/>
</dbReference>
<dbReference type="Pfam" id="PF12708">
    <property type="entry name" value="Pect-lyase_RHGA_epim"/>
    <property type="match status" value="1"/>
</dbReference>
<evidence type="ECO:0000256" key="1">
    <source>
        <dbReference type="SAM" id="SignalP"/>
    </source>
</evidence>
<feature type="signal peptide" evidence="1">
    <location>
        <begin position="1"/>
        <end position="21"/>
    </location>
</feature>
<evidence type="ECO:0000313" key="4">
    <source>
        <dbReference type="Proteomes" id="UP000001056"/>
    </source>
</evidence>
<dbReference type="VEuPathDB" id="FungiDB:CHGG_04968"/>
<feature type="chain" id="PRO_5004209151" description="Rhamnogalacturonase A/B/Epimerase-like pectate lyase domain-containing protein" evidence="1">
    <location>
        <begin position="22"/>
        <end position="556"/>
    </location>
</feature>
<dbReference type="InterPro" id="IPR012334">
    <property type="entry name" value="Pectin_lyas_fold"/>
</dbReference>
<dbReference type="InterPro" id="IPR024535">
    <property type="entry name" value="RHGA/B-epi-like_pectate_lyase"/>
</dbReference>
<dbReference type="EMBL" id="CH408032">
    <property type="protein sequence ID" value="EAQ88349.1"/>
    <property type="molecule type" value="Genomic_DNA"/>
</dbReference>
<gene>
    <name evidence="3" type="ORF">CHGG_04968</name>
</gene>
<dbReference type="HOGENOM" id="CLU_490007_0_0_1"/>
<dbReference type="AlphaFoldDB" id="Q2GZS8"/>
<organism evidence="3 4">
    <name type="scientific">Chaetomium globosum (strain ATCC 6205 / CBS 148.51 / DSM 1962 / NBRC 6347 / NRRL 1970)</name>
    <name type="common">Soil fungus</name>
    <dbReference type="NCBI Taxonomy" id="306901"/>
    <lineage>
        <taxon>Eukaryota</taxon>
        <taxon>Fungi</taxon>
        <taxon>Dikarya</taxon>
        <taxon>Ascomycota</taxon>
        <taxon>Pezizomycotina</taxon>
        <taxon>Sordariomycetes</taxon>
        <taxon>Sordariomycetidae</taxon>
        <taxon>Sordariales</taxon>
        <taxon>Chaetomiaceae</taxon>
        <taxon>Chaetomium</taxon>
    </lineage>
</organism>
<dbReference type="PANTHER" id="PTHR33928:SF2">
    <property type="entry name" value="PECTATE LYASE SUPERFAMILY PROTEIN DOMAIN-CONTAINING PROTEIN-RELATED"/>
    <property type="match status" value="1"/>
</dbReference>
<evidence type="ECO:0000313" key="3">
    <source>
        <dbReference type="EMBL" id="EAQ88349.1"/>
    </source>
</evidence>
<dbReference type="eggNOG" id="ENOG502SYD2">
    <property type="taxonomic scope" value="Eukaryota"/>
</dbReference>
<proteinExistence type="predicted"/>
<dbReference type="PANTHER" id="PTHR33928">
    <property type="entry name" value="POLYGALACTURONASE QRT3"/>
    <property type="match status" value="1"/>
</dbReference>
<dbReference type="InterPro" id="IPR011050">
    <property type="entry name" value="Pectin_lyase_fold/virulence"/>
</dbReference>
<name>Q2GZS8_CHAGB</name>
<dbReference type="OrthoDB" id="1046782at2759"/>
<keyword evidence="1" id="KW-0732">Signal</keyword>
<accession>Q2GZS8</accession>
<dbReference type="RefSeq" id="XP_001224182.1">
    <property type="nucleotide sequence ID" value="XM_001224181.1"/>
</dbReference>
<feature type="domain" description="Rhamnogalacturonase A/B/Epimerase-like pectate lyase" evidence="2">
    <location>
        <begin position="116"/>
        <end position="232"/>
    </location>
</feature>
<dbReference type="SUPFAM" id="SSF51126">
    <property type="entry name" value="Pectin lyase-like"/>
    <property type="match status" value="1"/>
</dbReference>
<reference evidence="4" key="1">
    <citation type="journal article" date="2015" name="Genome Announc.">
        <title>Draft genome sequence of the cellulolytic fungus Chaetomium globosum.</title>
        <authorList>
            <person name="Cuomo C.A."/>
            <person name="Untereiner W.A."/>
            <person name="Ma L.-J."/>
            <person name="Grabherr M."/>
            <person name="Birren B.W."/>
        </authorList>
    </citation>
    <scope>NUCLEOTIDE SEQUENCE [LARGE SCALE GENOMIC DNA]</scope>
    <source>
        <strain evidence="4">ATCC 6205 / CBS 148.51 / DSM 1962 / NBRC 6347 / NRRL 1970</strain>
    </source>
</reference>
<dbReference type="GeneID" id="4392299"/>